<reference evidence="1 2" key="1">
    <citation type="submission" date="2015-07" db="EMBL/GenBank/DDBJ databases">
        <title>Draft genome sequence of a diazotrophic, plant growth-promoting rhizobacterium of the Pseudomonas syringae complex.</title>
        <authorList>
            <person name="Patten C.L."/>
            <person name="Jeong H."/>
        </authorList>
    </citation>
    <scope>NUCLEOTIDE SEQUENCE [LARGE SCALE GENOMIC DNA]</scope>
    <source>
        <strain evidence="1 2">GR12-2</strain>
    </source>
</reference>
<proteinExistence type="predicted"/>
<keyword evidence="1" id="KW-0808">Transferase</keyword>
<name>A0A1C7Z1X0_PSESX</name>
<dbReference type="RefSeq" id="WP_065835095.1">
    <property type="nucleotide sequence ID" value="NZ_LGSI01000060.1"/>
</dbReference>
<dbReference type="EMBL" id="LGSI01000060">
    <property type="protein sequence ID" value="OCR23046.1"/>
    <property type="molecule type" value="Genomic_DNA"/>
</dbReference>
<organism evidence="1 2">
    <name type="scientific">Pseudomonas syringae</name>
    <dbReference type="NCBI Taxonomy" id="317"/>
    <lineage>
        <taxon>Bacteria</taxon>
        <taxon>Pseudomonadati</taxon>
        <taxon>Pseudomonadota</taxon>
        <taxon>Gammaproteobacteria</taxon>
        <taxon>Pseudomonadales</taxon>
        <taxon>Pseudomonadaceae</taxon>
        <taxon>Pseudomonas</taxon>
    </lineage>
</organism>
<dbReference type="AlphaFoldDB" id="A0A1C7Z1X0"/>
<dbReference type="PATRIC" id="fig|317.243.peg.5305"/>
<keyword evidence="1" id="KW-0418">Kinase</keyword>
<sequence>MTNNLPVLKILVVEDEDSKLDEWSDAIESHNADAEKQGYALEFVSSKTVKNAKILLSSHRFDAAVVDLRLQKEAGVAGNNSDGNIIVRHLIEIQPMGVAVYTGQSADAEVESYDSPQVKVMDKGDGFDQIFEWLNANLDVFIKLRGVKATYNRETAKIFYKSIWPRWQNWSSAGGDLTEVVARHMIAHVHDALLIAGGDSTHPEEAYFIPPMKSRLDTGDLVEYMQRTWVVVSPRCDLANEGKVKTILIAACEDISGRWDPLVASVSNSSQEKLKKLVQHDGSLKQHFLLPMRDLSSNKRGPWLVQFDDIRALTAKEALEELLPNRLASLSPMFVPSLVERFGGYFSRIGTPGLSSE</sequence>
<protein>
    <submittedName>
        <fullName evidence="1">Histidine kinase</fullName>
    </submittedName>
</protein>
<gene>
    <name evidence="1" type="ORF">AFK24_21195</name>
</gene>
<accession>A0A1C7Z1X0</accession>
<dbReference type="OrthoDB" id="8478724at2"/>
<dbReference type="GO" id="GO:0016301">
    <property type="term" value="F:kinase activity"/>
    <property type="evidence" value="ECO:0007669"/>
    <property type="project" value="UniProtKB-KW"/>
</dbReference>
<evidence type="ECO:0000313" key="2">
    <source>
        <dbReference type="Proteomes" id="UP000093104"/>
    </source>
</evidence>
<dbReference type="Proteomes" id="UP000093104">
    <property type="component" value="Unassembled WGS sequence"/>
</dbReference>
<evidence type="ECO:0000313" key="1">
    <source>
        <dbReference type="EMBL" id="OCR23046.1"/>
    </source>
</evidence>
<comment type="caution">
    <text evidence="1">The sequence shown here is derived from an EMBL/GenBank/DDBJ whole genome shotgun (WGS) entry which is preliminary data.</text>
</comment>